<organism evidence="1 2">
    <name type="scientific">Prunus yedoensis var. nudiflora</name>
    <dbReference type="NCBI Taxonomy" id="2094558"/>
    <lineage>
        <taxon>Eukaryota</taxon>
        <taxon>Viridiplantae</taxon>
        <taxon>Streptophyta</taxon>
        <taxon>Embryophyta</taxon>
        <taxon>Tracheophyta</taxon>
        <taxon>Spermatophyta</taxon>
        <taxon>Magnoliopsida</taxon>
        <taxon>eudicotyledons</taxon>
        <taxon>Gunneridae</taxon>
        <taxon>Pentapetalae</taxon>
        <taxon>rosids</taxon>
        <taxon>fabids</taxon>
        <taxon>Rosales</taxon>
        <taxon>Rosaceae</taxon>
        <taxon>Amygdaloideae</taxon>
        <taxon>Amygdaleae</taxon>
        <taxon>Prunus</taxon>
    </lineage>
</organism>
<gene>
    <name evidence="1" type="ORF">Pyn_05794</name>
</gene>
<keyword evidence="2" id="KW-1185">Reference proteome</keyword>
<dbReference type="Proteomes" id="UP000250321">
    <property type="component" value="Unassembled WGS sequence"/>
</dbReference>
<evidence type="ECO:0000313" key="2">
    <source>
        <dbReference type="Proteomes" id="UP000250321"/>
    </source>
</evidence>
<proteinExistence type="predicted"/>
<protein>
    <submittedName>
        <fullName evidence="1">Uncharacterized protein</fullName>
    </submittedName>
</protein>
<accession>A0A314ZIY8</accession>
<dbReference type="AlphaFoldDB" id="A0A314ZIY8"/>
<sequence length="64" mass="7278">MRCPPLRPLRPCRLVGDCNPGFMVSYIVDTLIFFNYFLLTTFTSFPHAALAAFLYVETNFLVGV</sequence>
<dbReference type="EMBL" id="PJQY01000125">
    <property type="protein sequence ID" value="PQQ18087.1"/>
    <property type="molecule type" value="Genomic_DNA"/>
</dbReference>
<comment type="caution">
    <text evidence="1">The sequence shown here is derived from an EMBL/GenBank/DDBJ whole genome shotgun (WGS) entry which is preliminary data.</text>
</comment>
<reference evidence="1 2" key="1">
    <citation type="submission" date="2018-02" db="EMBL/GenBank/DDBJ databases">
        <title>Draft genome of wild Prunus yedoensis var. nudiflora.</title>
        <authorList>
            <person name="Baek S."/>
            <person name="Kim J.-H."/>
            <person name="Choi K."/>
            <person name="Kim G.-B."/>
            <person name="Cho A."/>
            <person name="Jang H."/>
            <person name="Shin C.-H."/>
            <person name="Yu H.-J."/>
            <person name="Mun J.-H."/>
        </authorList>
    </citation>
    <scope>NUCLEOTIDE SEQUENCE [LARGE SCALE GENOMIC DNA]</scope>
    <source>
        <strain evidence="2">cv. Jeju island</strain>
        <tissue evidence="1">Leaf</tissue>
    </source>
</reference>
<evidence type="ECO:0000313" key="1">
    <source>
        <dbReference type="EMBL" id="PQQ18087.1"/>
    </source>
</evidence>
<name>A0A314ZIY8_PRUYE</name>